<sequence length="61" mass="6696">MLHSMSTTLQSASDRSAADVNEEIRALWLRSGGILNSEQRLTYQQLVAEWAAVSPHPGDEA</sequence>
<dbReference type="EMBL" id="BMMU01000026">
    <property type="protein sequence ID" value="GGJ56706.1"/>
    <property type="molecule type" value="Genomic_DNA"/>
</dbReference>
<reference evidence="1" key="1">
    <citation type="journal article" date="2014" name="Int. J. Syst. Evol. Microbiol.">
        <title>Complete genome sequence of Corynebacterium casei LMG S-19264T (=DSM 44701T), isolated from a smear-ripened cheese.</title>
        <authorList>
            <consortium name="US DOE Joint Genome Institute (JGI-PGF)"/>
            <person name="Walter F."/>
            <person name="Albersmeier A."/>
            <person name="Kalinowski J."/>
            <person name="Ruckert C."/>
        </authorList>
    </citation>
    <scope>NUCLEOTIDE SEQUENCE</scope>
    <source>
        <strain evidence="1">CGMCC 4.7272</strain>
    </source>
</reference>
<organism evidence="1 2">
    <name type="scientific">Streptomyces lacrimifluminis</name>
    <dbReference type="NCBI Taxonomy" id="1500077"/>
    <lineage>
        <taxon>Bacteria</taxon>
        <taxon>Bacillati</taxon>
        <taxon>Actinomycetota</taxon>
        <taxon>Actinomycetes</taxon>
        <taxon>Kitasatosporales</taxon>
        <taxon>Streptomycetaceae</taxon>
        <taxon>Streptomyces</taxon>
    </lineage>
</organism>
<keyword evidence="2" id="KW-1185">Reference proteome</keyword>
<dbReference type="RefSeq" id="WP_189150744.1">
    <property type="nucleotide sequence ID" value="NZ_BAABER010000024.1"/>
</dbReference>
<dbReference type="Proteomes" id="UP000625682">
    <property type="component" value="Unassembled WGS sequence"/>
</dbReference>
<proteinExistence type="predicted"/>
<gene>
    <name evidence="1" type="ORF">GCM10012282_62240</name>
</gene>
<accession>A0A917LE03</accession>
<reference evidence="1" key="2">
    <citation type="submission" date="2020-09" db="EMBL/GenBank/DDBJ databases">
        <authorList>
            <person name="Sun Q."/>
            <person name="Zhou Y."/>
        </authorList>
    </citation>
    <scope>NUCLEOTIDE SEQUENCE</scope>
    <source>
        <strain evidence="1">CGMCC 4.7272</strain>
    </source>
</reference>
<comment type="caution">
    <text evidence="1">The sequence shown here is derived from an EMBL/GenBank/DDBJ whole genome shotgun (WGS) entry which is preliminary data.</text>
</comment>
<name>A0A917LE03_9ACTN</name>
<evidence type="ECO:0000313" key="2">
    <source>
        <dbReference type="Proteomes" id="UP000625682"/>
    </source>
</evidence>
<protein>
    <submittedName>
        <fullName evidence="1">Uncharacterized protein</fullName>
    </submittedName>
</protein>
<dbReference type="AlphaFoldDB" id="A0A917LE03"/>
<evidence type="ECO:0000313" key="1">
    <source>
        <dbReference type="EMBL" id="GGJ56706.1"/>
    </source>
</evidence>